<organism evidence="1 2">
    <name type="scientific">Persea americana</name>
    <name type="common">Avocado</name>
    <dbReference type="NCBI Taxonomy" id="3435"/>
    <lineage>
        <taxon>Eukaryota</taxon>
        <taxon>Viridiplantae</taxon>
        <taxon>Streptophyta</taxon>
        <taxon>Embryophyta</taxon>
        <taxon>Tracheophyta</taxon>
        <taxon>Spermatophyta</taxon>
        <taxon>Magnoliopsida</taxon>
        <taxon>Magnoliidae</taxon>
        <taxon>Laurales</taxon>
        <taxon>Lauraceae</taxon>
        <taxon>Persea</taxon>
    </lineage>
</organism>
<reference evidence="1 2" key="1">
    <citation type="journal article" date="2022" name="Hortic Res">
        <title>A haplotype resolved chromosomal level avocado genome allows analysis of novel avocado genes.</title>
        <authorList>
            <person name="Nath O."/>
            <person name="Fletcher S.J."/>
            <person name="Hayward A."/>
            <person name="Shaw L.M."/>
            <person name="Masouleh A.K."/>
            <person name="Furtado A."/>
            <person name="Henry R.J."/>
            <person name="Mitter N."/>
        </authorList>
    </citation>
    <scope>NUCLEOTIDE SEQUENCE [LARGE SCALE GENOMIC DNA]</scope>
    <source>
        <strain evidence="2">cv. Hass</strain>
    </source>
</reference>
<dbReference type="EMBL" id="CM056818">
    <property type="protein sequence ID" value="KAJ8622381.1"/>
    <property type="molecule type" value="Genomic_DNA"/>
</dbReference>
<dbReference type="Proteomes" id="UP001234297">
    <property type="component" value="Chromosome 10"/>
</dbReference>
<evidence type="ECO:0000313" key="2">
    <source>
        <dbReference type="Proteomes" id="UP001234297"/>
    </source>
</evidence>
<sequence length="530" mass="60991">MDSISSSREKPIDRISSLPDPLLVHILSFLDMCEAVQTGILSSRWRGLWSSVPSLHFNQYQFNGYKEFNPTTDEYPHQRYDKFAFQDDIDFDNYYDEEDDDEEEEDEYDDAGYYGYNFHDTDDFIKFVDHSLALHVAPKVNKFSLTCSYSKKFESFIDGWILSAVRRDVKEVKLEFPECIGGLYNLPSWLFKCECLISLSLKGCPVGVPQSVCLSSLLSLSISLTRMSVGSIPQLLTGCPLLEELVLNECQFSSGTLRILSLSSTSELRLKRLTIAWCTNQFDLQICFQIRAPYLEMLKISGIHPFDNSMKNLLNLREAHLDFSGGGWTPSVESCLKDLHHVRVIGLSRQCIKILSELGERYQPPYSSKTKCLILESELRRSELPGIANLLWRSHDLENLIIKLTTSPSASERPEKYFDNEYWGRLEFSFPCISHRLLTVKILGFMERKCESTYDCDVVSSFFEMQDTEMEIVRFFLTNAAALKKMTIQFCDKPDFLEGEEWSKILLMVFEKFNAIPRASSCAELSLLYK</sequence>
<evidence type="ECO:0000313" key="1">
    <source>
        <dbReference type="EMBL" id="KAJ8622381.1"/>
    </source>
</evidence>
<keyword evidence="2" id="KW-1185">Reference proteome</keyword>
<gene>
    <name evidence="1" type="ORF">MRB53_030910</name>
</gene>
<protein>
    <submittedName>
        <fullName evidence="1">Uncharacterized protein</fullName>
    </submittedName>
</protein>
<proteinExistence type="predicted"/>
<accession>A0ACC2KMN7</accession>
<comment type="caution">
    <text evidence="1">The sequence shown here is derived from an EMBL/GenBank/DDBJ whole genome shotgun (WGS) entry which is preliminary data.</text>
</comment>
<name>A0ACC2KMN7_PERAE</name>